<dbReference type="Gene3D" id="1.10.260.40">
    <property type="entry name" value="lambda repressor-like DNA-binding domains"/>
    <property type="match status" value="1"/>
</dbReference>
<dbReference type="SMART" id="SM00530">
    <property type="entry name" value="HTH_XRE"/>
    <property type="match status" value="1"/>
</dbReference>
<evidence type="ECO:0000313" key="3">
    <source>
        <dbReference type="Proteomes" id="UP000182412"/>
    </source>
</evidence>
<evidence type="ECO:0000313" key="2">
    <source>
        <dbReference type="EMBL" id="SDP36280.1"/>
    </source>
</evidence>
<dbReference type="GO" id="GO:0003677">
    <property type="term" value="F:DNA binding"/>
    <property type="evidence" value="ECO:0007669"/>
    <property type="project" value="InterPro"/>
</dbReference>
<proteinExistence type="predicted"/>
<dbReference type="CDD" id="cd00093">
    <property type="entry name" value="HTH_XRE"/>
    <property type="match status" value="1"/>
</dbReference>
<dbReference type="AlphaFoldDB" id="A0A1H0S3J1"/>
<sequence length="261" mass="30240">MSVNVIQGSNSLAQKIRQRRAELGLTIEEAASRAGVGTKTWSRYESGESIRQDKVKGICKALNWHQWEGLDEKTSTAFSIDFYKAHEEWSEYLEKRFGTIAALSFVIGSDILHDYITDDMAELARMPKGSHIGQLDCSFLSNILPPQFLMYYNYDFLYHLLTELQRLIACAQAGREIIAHSVLDELILYLCNEEAQILIEAEKGSLELKRKEWAKYSKDWIFDLFDDMDIITFLYSDIYLDSKNPYHFSHWGDVQFYTNNL</sequence>
<feature type="domain" description="HTH cro/C1-type" evidence="1">
    <location>
        <begin position="16"/>
        <end position="63"/>
    </location>
</feature>
<reference evidence="2 3" key="1">
    <citation type="submission" date="2016-10" db="EMBL/GenBank/DDBJ databases">
        <authorList>
            <person name="de Groot N.N."/>
        </authorList>
    </citation>
    <scope>NUCLEOTIDE SEQUENCE [LARGE SCALE GENOMIC DNA]</scope>
    <source>
        <strain evidence="2 3">S137</strain>
    </source>
</reference>
<dbReference type="Proteomes" id="UP000182412">
    <property type="component" value="Unassembled WGS sequence"/>
</dbReference>
<dbReference type="Pfam" id="PF13560">
    <property type="entry name" value="HTH_31"/>
    <property type="match status" value="1"/>
</dbReference>
<dbReference type="InterPro" id="IPR010982">
    <property type="entry name" value="Lambda_DNA-bd_dom_sf"/>
</dbReference>
<accession>A0A1H0S3J1</accession>
<dbReference type="RefSeq" id="WP_074572299.1">
    <property type="nucleotide sequence ID" value="NZ_FNJQ01000015.1"/>
</dbReference>
<gene>
    <name evidence="2" type="ORF">SAMN05216366_11546</name>
</gene>
<dbReference type="OrthoDB" id="1768373at2"/>
<dbReference type="PROSITE" id="PS50943">
    <property type="entry name" value="HTH_CROC1"/>
    <property type="match status" value="1"/>
</dbReference>
<dbReference type="InterPro" id="IPR001387">
    <property type="entry name" value="Cro/C1-type_HTH"/>
</dbReference>
<dbReference type="SUPFAM" id="SSF47413">
    <property type="entry name" value="lambda repressor-like DNA-binding domains"/>
    <property type="match status" value="1"/>
</dbReference>
<name>A0A1H0S3J1_SELRU</name>
<organism evidence="2 3">
    <name type="scientific">Selenomonas ruminantium</name>
    <dbReference type="NCBI Taxonomy" id="971"/>
    <lineage>
        <taxon>Bacteria</taxon>
        <taxon>Bacillati</taxon>
        <taxon>Bacillota</taxon>
        <taxon>Negativicutes</taxon>
        <taxon>Selenomonadales</taxon>
        <taxon>Selenomonadaceae</taxon>
        <taxon>Selenomonas</taxon>
    </lineage>
</organism>
<protein>
    <submittedName>
        <fullName evidence="2">Helix-turn-helix domain-containing protein</fullName>
    </submittedName>
</protein>
<evidence type="ECO:0000259" key="1">
    <source>
        <dbReference type="PROSITE" id="PS50943"/>
    </source>
</evidence>
<dbReference type="EMBL" id="FNJQ01000015">
    <property type="protein sequence ID" value="SDP36280.1"/>
    <property type="molecule type" value="Genomic_DNA"/>
</dbReference>